<dbReference type="SUPFAM" id="SSF51126">
    <property type="entry name" value="Pectin lyase-like"/>
    <property type="match status" value="2"/>
</dbReference>
<feature type="region of interest" description="Disordered" evidence="1">
    <location>
        <begin position="180"/>
        <end position="200"/>
    </location>
</feature>
<keyword evidence="2" id="KW-0732">Signal</keyword>
<dbReference type="InterPro" id="IPR012334">
    <property type="entry name" value="Pectin_lyas_fold"/>
</dbReference>
<dbReference type="InterPro" id="IPR039513">
    <property type="entry name" value="PL-6"/>
</dbReference>
<dbReference type="EMBL" id="RAHX01000001">
    <property type="protein sequence ID" value="RJY10006.1"/>
    <property type="molecule type" value="Genomic_DNA"/>
</dbReference>
<dbReference type="OrthoDB" id="6475864at2"/>
<keyword evidence="3" id="KW-0456">Lyase</keyword>
<dbReference type="Gene3D" id="2.160.20.10">
    <property type="entry name" value="Single-stranded right-handed beta-helix, Pectin lyase-like"/>
    <property type="match status" value="2"/>
</dbReference>
<evidence type="ECO:0000256" key="1">
    <source>
        <dbReference type="SAM" id="MobiDB-lite"/>
    </source>
</evidence>
<dbReference type="AlphaFoldDB" id="A0A419RW41"/>
<dbReference type="Pfam" id="PF14592">
    <property type="entry name" value="Chondroitinas_B"/>
    <property type="match status" value="1"/>
</dbReference>
<dbReference type="SMART" id="SM00710">
    <property type="entry name" value="PbH1"/>
    <property type="match status" value="7"/>
</dbReference>
<gene>
    <name evidence="3" type="ORF">D6201_12170</name>
</gene>
<feature type="signal peptide" evidence="2">
    <location>
        <begin position="1"/>
        <end position="21"/>
    </location>
</feature>
<keyword evidence="4" id="KW-1185">Reference proteome</keyword>
<evidence type="ECO:0000256" key="2">
    <source>
        <dbReference type="SAM" id="SignalP"/>
    </source>
</evidence>
<dbReference type="RefSeq" id="WP_120049015.1">
    <property type="nucleotide sequence ID" value="NZ_RAHX01000001.1"/>
</dbReference>
<evidence type="ECO:0000313" key="4">
    <source>
        <dbReference type="Proteomes" id="UP000285232"/>
    </source>
</evidence>
<comment type="caution">
    <text evidence="3">The sequence shown here is derived from an EMBL/GenBank/DDBJ whole genome shotgun (WGS) entry which is preliminary data.</text>
</comment>
<organism evidence="3 4">
    <name type="scientific">Aurantiacibacter aquimixticola</name>
    <dbReference type="NCBI Taxonomy" id="1958945"/>
    <lineage>
        <taxon>Bacteria</taxon>
        <taxon>Pseudomonadati</taxon>
        <taxon>Pseudomonadota</taxon>
        <taxon>Alphaproteobacteria</taxon>
        <taxon>Sphingomonadales</taxon>
        <taxon>Erythrobacteraceae</taxon>
        <taxon>Aurantiacibacter</taxon>
    </lineage>
</organism>
<dbReference type="Proteomes" id="UP000285232">
    <property type="component" value="Unassembled WGS sequence"/>
</dbReference>
<dbReference type="GO" id="GO:0016829">
    <property type="term" value="F:lyase activity"/>
    <property type="evidence" value="ECO:0007669"/>
    <property type="project" value="UniProtKB-KW"/>
</dbReference>
<name>A0A419RW41_9SPHN</name>
<reference evidence="3 4" key="1">
    <citation type="journal article" date="2017" name="Int. J. Syst. Evol. Microbiol.">
        <title>Erythrobacter aquimixticola sp. nov., isolated from the junction between the ocean and a freshwater spring.</title>
        <authorList>
            <person name="Park S."/>
            <person name="Jung Y.T."/>
            <person name="Choi S.J."/>
            <person name="Yoon J.H."/>
        </authorList>
    </citation>
    <scope>NUCLEOTIDE SEQUENCE [LARGE SCALE GENOMIC DNA]</scope>
    <source>
        <strain evidence="3 4">JSSK-14</strain>
    </source>
</reference>
<dbReference type="InterPro" id="IPR006626">
    <property type="entry name" value="PbH1"/>
</dbReference>
<feature type="compositionally biased region" description="Basic and acidic residues" evidence="1">
    <location>
        <begin position="180"/>
        <end position="189"/>
    </location>
</feature>
<feature type="chain" id="PRO_5019093324" evidence="2">
    <location>
        <begin position="22"/>
        <end position="748"/>
    </location>
</feature>
<evidence type="ECO:0000313" key="3">
    <source>
        <dbReference type="EMBL" id="RJY10006.1"/>
    </source>
</evidence>
<dbReference type="CDD" id="cd14251">
    <property type="entry name" value="PL-6"/>
    <property type="match status" value="1"/>
</dbReference>
<protein>
    <submittedName>
        <fullName evidence="3">Alginate lyase</fullName>
    </submittedName>
</protein>
<proteinExistence type="predicted"/>
<dbReference type="InterPro" id="IPR011050">
    <property type="entry name" value="Pectin_lyase_fold/virulence"/>
</dbReference>
<sequence length="748" mass="79244">MLGRLALSAVAVVCVAHPVAAQDILVSTQAQYERAADEVEAGNTIVLADGEWRDFEIVITGEGRADAPITLRAQTPGGVILTGQSNLRIGGEHVVVSGLVFRDGYSPTGEVISFRRDSDDLARNSRVTETVIDGFSKPNRTETDYWVGIYGQNNRFDHNHLSGKTNAGVTLAVRLNTEESRENDHRIDHNYFGPRPNLGSNGGETLRIGTSHYAQFASNTTVENNVFDRTSGEVEIISSKSGGNTLRGNLFLRSRGGLTLRHGDGNLVEGNVFLGQGVDHTGGIRVINQRQTVRGNYMEGLRGTGFASALTVMNGVPNSPANRYVQVVDAEIERNTIIDSTRITLGAGADEERSAAPVDTSFASNLMSGQGEGPFIRVDADVSGIDFANNAVLSGVLDDAVADLPRADSEMVRAANGLLYPTDTALADIGVPRDMRVLQLSDVGIDWYPKPGEPAEFGSGQRIVVGEGASALLAAMAGAQDGDQIVLSPGTYEIDRTIPVAARVAVSGSPDGETVITFARPTLFELQTGGGLRLSDLTIDGAAAPDSSANAVIRTSTMPVSGNLAIEMDGVTVRNLDVNSDFDVIYFGASTLADSVRIIDSTFTDISGTVVSAASEADDQGRYNVEYLDIEGSQFRNVRGGVADVYRGGRDESTFGPHVGITGSSFVDVGEGSGASLTLHGVQRTEIARNRFESSAPIAITHTVGVPVTALSNNDFVATPEPLLTEMNYPGEPRVEMVDNTYAAEVGQ</sequence>
<accession>A0A419RW41</accession>